<name>A0A3M0G8P0_9ACTN</name>
<protein>
    <submittedName>
        <fullName evidence="2">Uncharacterized protein</fullName>
    </submittedName>
</protein>
<comment type="caution">
    <text evidence="2">The sequence shown here is derived from an EMBL/GenBank/DDBJ whole genome shotgun (WGS) entry which is preliminary data.</text>
</comment>
<dbReference type="EMBL" id="REFW01000003">
    <property type="protein sequence ID" value="RMB58782.1"/>
    <property type="molecule type" value="Genomic_DNA"/>
</dbReference>
<feature type="transmembrane region" description="Helical" evidence="1">
    <location>
        <begin position="93"/>
        <end position="124"/>
    </location>
</feature>
<evidence type="ECO:0000256" key="1">
    <source>
        <dbReference type="SAM" id="Phobius"/>
    </source>
</evidence>
<evidence type="ECO:0000313" key="3">
    <source>
        <dbReference type="Proteomes" id="UP000275256"/>
    </source>
</evidence>
<dbReference type="AlphaFoldDB" id="A0A3M0G8P0"/>
<gene>
    <name evidence="2" type="ORF">EAX62_11680</name>
</gene>
<evidence type="ECO:0000313" key="2">
    <source>
        <dbReference type="EMBL" id="RMB58782.1"/>
    </source>
</evidence>
<accession>A0A3M0G8P0</accession>
<feature type="transmembrane region" description="Helical" evidence="1">
    <location>
        <begin position="56"/>
        <end position="81"/>
    </location>
</feature>
<dbReference type="Proteomes" id="UP000275256">
    <property type="component" value="Unassembled WGS sequence"/>
</dbReference>
<keyword evidence="1" id="KW-0812">Transmembrane</keyword>
<keyword evidence="3" id="KW-1185">Reference proteome</keyword>
<keyword evidence="1" id="KW-1133">Transmembrane helix</keyword>
<sequence length="143" mass="14453">MNRWAGSRRGERIALAIALIWAGVLLVGAFTVPVYGGEGADSTGAVTQRALTLVGVNGASGVVVAAVPFLLALGTAFALWLRGSSPGAGPVAWTLTILSAVFSMVSILSIGLFAIPVVACLLAACTVHGRTPSAPVTMTPPLR</sequence>
<dbReference type="RefSeq" id="WP_121901903.1">
    <property type="nucleotide sequence ID" value="NZ_REFW01000003.1"/>
</dbReference>
<keyword evidence="1" id="KW-0472">Membrane</keyword>
<reference evidence="2 3" key="1">
    <citation type="submission" date="2018-10" db="EMBL/GenBank/DDBJ databases">
        <title>Tessaracoccus antarcticuss sp. nov., isolated from sediment.</title>
        <authorList>
            <person name="Zhou L.Y."/>
            <person name="Du Z.J."/>
        </authorList>
    </citation>
    <scope>NUCLEOTIDE SEQUENCE [LARGE SCALE GENOMIC DNA]</scope>
    <source>
        <strain evidence="2 3">JDX10</strain>
    </source>
</reference>
<feature type="transmembrane region" description="Helical" evidence="1">
    <location>
        <begin position="12"/>
        <end position="36"/>
    </location>
</feature>
<organism evidence="2 3">
    <name type="scientific">Tessaracoccus antarcticus</name>
    <dbReference type="NCBI Taxonomy" id="2479848"/>
    <lineage>
        <taxon>Bacteria</taxon>
        <taxon>Bacillati</taxon>
        <taxon>Actinomycetota</taxon>
        <taxon>Actinomycetes</taxon>
        <taxon>Propionibacteriales</taxon>
        <taxon>Propionibacteriaceae</taxon>
        <taxon>Tessaracoccus</taxon>
    </lineage>
</organism>
<proteinExistence type="predicted"/>